<dbReference type="Gene3D" id="3.30.70.20">
    <property type="match status" value="1"/>
</dbReference>
<dbReference type="Pfam" id="PF18024">
    <property type="entry name" value="HTH_50"/>
    <property type="match status" value="1"/>
</dbReference>
<dbReference type="InterPro" id="IPR027417">
    <property type="entry name" value="P-loop_NTPase"/>
</dbReference>
<dbReference type="CDD" id="cd00009">
    <property type="entry name" value="AAA"/>
    <property type="match status" value="1"/>
</dbReference>
<dbReference type="GO" id="GO:0003677">
    <property type="term" value="F:DNA binding"/>
    <property type="evidence" value="ECO:0007669"/>
    <property type="project" value="UniProtKB-KW"/>
</dbReference>
<dbReference type="SUPFAM" id="SSF54862">
    <property type="entry name" value="4Fe-4S ferredoxins"/>
    <property type="match status" value="1"/>
</dbReference>
<dbReference type="InterPro" id="IPR058031">
    <property type="entry name" value="AAA_lid_NorR"/>
</dbReference>
<keyword evidence="6" id="KW-0408">Iron</keyword>
<dbReference type="Pfam" id="PF13426">
    <property type="entry name" value="PAS_9"/>
    <property type="match status" value="1"/>
</dbReference>
<dbReference type="GO" id="GO:0006355">
    <property type="term" value="P:regulation of DNA-templated transcription"/>
    <property type="evidence" value="ECO:0007669"/>
    <property type="project" value="InterPro"/>
</dbReference>
<dbReference type="InterPro" id="IPR017896">
    <property type="entry name" value="4Fe4S_Fe-S-bd"/>
</dbReference>
<dbReference type="InterPro" id="IPR007202">
    <property type="entry name" value="4Fe-4S_dom"/>
</dbReference>
<dbReference type="PROSITE" id="PS00675">
    <property type="entry name" value="SIGMA54_INTERACT_1"/>
    <property type="match status" value="1"/>
</dbReference>
<dbReference type="PROSITE" id="PS00688">
    <property type="entry name" value="SIGMA54_INTERACT_3"/>
    <property type="match status" value="1"/>
</dbReference>
<dbReference type="Gene3D" id="1.10.8.60">
    <property type="match status" value="1"/>
</dbReference>
<dbReference type="PROSITE" id="PS50112">
    <property type="entry name" value="PAS"/>
    <property type="match status" value="1"/>
</dbReference>
<gene>
    <name evidence="16" type="ordered locus">Hore_02950</name>
</gene>
<dbReference type="InterPro" id="IPR025944">
    <property type="entry name" value="Sigma_54_int_dom_CS"/>
</dbReference>
<dbReference type="InterPro" id="IPR003593">
    <property type="entry name" value="AAA+_ATPase"/>
</dbReference>
<keyword evidence="17" id="KW-1185">Reference proteome</keyword>
<dbReference type="EMBL" id="CP001098">
    <property type="protein sequence ID" value="ACL69056.1"/>
    <property type="molecule type" value="Genomic_DNA"/>
</dbReference>
<dbReference type="STRING" id="373903.Hore_02950"/>
<evidence type="ECO:0000256" key="4">
    <source>
        <dbReference type="ARBA" id="ARBA00022797"/>
    </source>
</evidence>
<dbReference type="NCBIfam" id="TIGR00229">
    <property type="entry name" value="sensory_box"/>
    <property type="match status" value="1"/>
</dbReference>
<evidence type="ECO:0000259" key="14">
    <source>
        <dbReference type="PROSITE" id="PS51379"/>
    </source>
</evidence>
<feature type="domain" description="Sigma-54 factor interaction" evidence="12">
    <location>
        <begin position="569"/>
        <end position="797"/>
    </location>
</feature>
<keyword evidence="4" id="KW-0058">Aromatic hydrocarbons catabolism</keyword>
<keyword evidence="2" id="KW-0479">Metal-binding</keyword>
<feature type="domain" description="4Fe-4S ferredoxin-type" evidence="14">
    <location>
        <begin position="32"/>
        <end position="61"/>
    </location>
</feature>
<dbReference type="Gene3D" id="1.10.10.60">
    <property type="entry name" value="Homeodomain-like"/>
    <property type="match status" value="1"/>
</dbReference>
<dbReference type="Gene3D" id="1.10.15.40">
    <property type="entry name" value="Electron transport complex subunit B, putative Fe-S cluster"/>
    <property type="match status" value="1"/>
</dbReference>
<dbReference type="InterPro" id="IPR009057">
    <property type="entry name" value="Homeodomain-like_sf"/>
</dbReference>
<dbReference type="InterPro" id="IPR002078">
    <property type="entry name" value="Sigma_54_int"/>
</dbReference>
<dbReference type="Pfam" id="PF02906">
    <property type="entry name" value="Fe_hyd_lg_C"/>
    <property type="match status" value="1"/>
</dbReference>
<dbReference type="Pfam" id="PF04060">
    <property type="entry name" value="FeS"/>
    <property type="match status" value="1"/>
</dbReference>
<dbReference type="HOGENOM" id="CLU_000445_71_0_9"/>
<evidence type="ECO:0000259" key="13">
    <source>
        <dbReference type="PROSITE" id="PS50112"/>
    </source>
</evidence>
<dbReference type="InterPro" id="IPR009016">
    <property type="entry name" value="Fe_hydrogenase"/>
</dbReference>
<dbReference type="SUPFAM" id="SSF46689">
    <property type="entry name" value="Homeodomain-like"/>
    <property type="match status" value="1"/>
</dbReference>
<dbReference type="SUPFAM" id="SSF52540">
    <property type="entry name" value="P-loop containing nucleoside triphosphate hydrolases"/>
    <property type="match status" value="1"/>
</dbReference>
<dbReference type="OrthoDB" id="9798098at2"/>
<feature type="domain" description="PAS" evidence="13">
    <location>
        <begin position="427"/>
        <end position="472"/>
    </location>
</feature>
<dbReference type="FunFam" id="3.40.50.300:FF:000006">
    <property type="entry name" value="DNA-binding transcriptional regulator NtrC"/>
    <property type="match status" value="1"/>
</dbReference>
<protein>
    <recommendedName>
        <fullName evidence="10">HTH-type transcriptional regulatory protein TyrR</fullName>
    </recommendedName>
</protein>
<accession>B8D1H9</accession>
<keyword evidence="7" id="KW-0411">Iron-sulfur</keyword>
<evidence type="ECO:0000256" key="2">
    <source>
        <dbReference type="ARBA" id="ARBA00022723"/>
    </source>
</evidence>
<evidence type="ECO:0000259" key="12">
    <source>
        <dbReference type="PROSITE" id="PS50045"/>
    </source>
</evidence>
<dbReference type="PANTHER" id="PTHR32071">
    <property type="entry name" value="TRANSCRIPTIONAL REGULATORY PROTEIN"/>
    <property type="match status" value="1"/>
</dbReference>
<evidence type="ECO:0000256" key="10">
    <source>
        <dbReference type="ARBA" id="ARBA00029500"/>
    </source>
</evidence>
<sequence>MVGLIETIKDRCHECYACVRNCPVKAVRVKNRQAEVISDRCIHCGNCVLVCSQGAKKVRDFKEIAKQFLQDNDKIVAGLAPSFPSYGNQLSLDDWVSYLKSLGFNRVYEVAWGAEMVIKEYKKILKKATGPVISSACPVIVNLIKKYYPDLLTYLATIVSPMKALYRYIKKIEGNDVKVVLIGPCLAKKGEFEGYEDVVVLTFSEIAEPGQNSGDYQKIITASKQEVTDRRNTDTIKREPDDESRALPLAGGLIRAITGKCNIFPEGYNQVEGREKVIDLLNSIRNGEIKPRFVDALFCEGCINGVDLYHENYFKKEKAVFNFINRAKDNNVAQAKYSETVASRISLKVKFKEDYRELASPGEEEIWSILNQTNKFTEEDLLDCGACGYATCWDKAIAVYQGLAEVEMCLPYLINEKRSELKEIQILNKEMDTLINFSCDGLVMVSKDGRIERVNHSYLNMVGFKRQDLIGKRVEELEKERYIYPSVASLALKEKRNITLVENTSDKKRLLATANPVFNENGDLEWVVVNVRNLDLINDEKDKEKEKLKKYLDNAPQLDNNPEGNTGHIIVSSDEMKNILMTCRKIAGTDSTVLITGESGVGKEVVARYIHEQSPGRQEFVKINCAAIPESLLESELFGYETGAFSGAKRAGKPGLIEKADRGTLFLDEIGEMPLNMQAKLLQVLQERKLTRIGGVKPVKIDFRLIAATNRDLRQMVRQKYFRQDLFYRLNVVPLYIPPLRKRPEDILSLIKYFLDQYCEKYNKQIKLTRDAEELLLSYSWPGNVRELTNLIERLVVTCEESFVDRNIIIEYIDNPEVKTPEILINKIMPLPEAVARVEKKLLSMARSKGNSTYDMAKLLGVNQSTVVRKLHKYFKQ</sequence>
<keyword evidence="5" id="KW-0067">ATP-binding</keyword>
<keyword evidence="8" id="KW-0805">Transcription regulation</keyword>
<dbReference type="SMART" id="SM00382">
    <property type="entry name" value="AAA"/>
    <property type="match status" value="1"/>
</dbReference>
<evidence type="ECO:0000256" key="5">
    <source>
        <dbReference type="ARBA" id="ARBA00022840"/>
    </source>
</evidence>
<dbReference type="InterPro" id="IPR035965">
    <property type="entry name" value="PAS-like_dom_sf"/>
</dbReference>
<keyword evidence="1" id="KW-0004">4Fe-4S</keyword>
<dbReference type="RefSeq" id="WP_012635244.1">
    <property type="nucleotide sequence ID" value="NC_011899.1"/>
</dbReference>
<dbReference type="InterPro" id="IPR004108">
    <property type="entry name" value="Fe_hydrogenase_lsu_C"/>
</dbReference>
<keyword evidence="11" id="KW-0175">Coiled coil</keyword>
<dbReference type="Gene3D" id="3.40.50.300">
    <property type="entry name" value="P-loop containing nucleotide triphosphate hydrolases"/>
    <property type="match status" value="1"/>
</dbReference>
<dbReference type="Pfam" id="PF25601">
    <property type="entry name" value="AAA_lid_14"/>
    <property type="match status" value="1"/>
</dbReference>
<dbReference type="Proteomes" id="UP000000719">
    <property type="component" value="Chromosome"/>
</dbReference>
<dbReference type="Pfam" id="PF13237">
    <property type="entry name" value="Fer4_10"/>
    <property type="match status" value="1"/>
</dbReference>
<dbReference type="SUPFAM" id="SSF55785">
    <property type="entry name" value="PYP-like sensor domain (PAS domain)"/>
    <property type="match status" value="1"/>
</dbReference>
<organism evidence="16 17">
    <name type="scientific">Halothermothrix orenii (strain H 168 / OCM 544 / DSM 9562)</name>
    <dbReference type="NCBI Taxonomy" id="373903"/>
    <lineage>
        <taxon>Bacteria</taxon>
        <taxon>Bacillati</taxon>
        <taxon>Bacillota</taxon>
        <taxon>Clostridia</taxon>
        <taxon>Halanaerobiales</taxon>
        <taxon>Halothermotrichaceae</taxon>
        <taxon>Halothermothrix</taxon>
    </lineage>
</organism>
<evidence type="ECO:0000259" key="15">
    <source>
        <dbReference type="PROSITE" id="PS51656"/>
    </source>
</evidence>
<dbReference type="PROSITE" id="PS51379">
    <property type="entry name" value="4FE4S_FER_2"/>
    <property type="match status" value="2"/>
</dbReference>
<dbReference type="Pfam" id="PF00158">
    <property type="entry name" value="Sigma54_activat"/>
    <property type="match status" value="1"/>
</dbReference>
<evidence type="ECO:0000256" key="11">
    <source>
        <dbReference type="SAM" id="Coils"/>
    </source>
</evidence>
<dbReference type="PROSITE" id="PS51656">
    <property type="entry name" value="4FE4S"/>
    <property type="match status" value="1"/>
</dbReference>
<evidence type="ECO:0000256" key="3">
    <source>
        <dbReference type="ARBA" id="ARBA00022741"/>
    </source>
</evidence>
<evidence type="ECO:0000256" key="6">
    <source>
        <dbReference type="ARBA" id="ARBA00023004"/>
    </source>
</evidence>
<proteinExistence type="predicted"/>
<dbReference type="AlphaFoldDB" id="B8D1H9"/>
<reference evidence="16 17" key="1">
    <citation type="journal article" date="2009" name="PLoS ONE">
        <title>Genome analysis of the anaerobic thermohalophilic bacterium Halothermothrix orenii.</title>
        <authorList>
            <person name="Mavromatis K."/>
            <person name="Ivanova N."/>
            <person name="Anderson I."/>
            <person name="Lykidis A."/>
            <person name="Hooper S.D."/>
            <person name="Sun H."/>
            <person name="Kunin V."/>
            <person name="Lapidus A."/>
            <person name="Hugenholtz P."/>
            <person name="Patel B."/>
            <person name="Kyrpides N.C."/>
        </authorList>
    </citation>
    <scope>NUCLEOTIDE SEQUENCE [LARGE SCALE GENOMIC DNA]</scope>
    <source>
        <strain evidence="17">H 168 / OCM 544 / DSM 9562</strain>
    </source>
</reference>
<evidence type="ECO:0000256" key="1">
    <source>
        <dbReference type="ARBA" id="ARBA00022485"/>
    </source>
</evidence>
<dbReference type="Gene3D" id="3.40.950.10">
    <property type="entry name" value="Fe-only Hydrogenase (Larger Subunit), Chain L, domain 3"/>
    <property type="match status" value="1"/>
</dbReference>
<dbReference type="eggNOG" id="COG4624">
    <property type="taxonomic scope" value="Bacteria"/>
</dbReference>
<keyword evidence="9" id="KW-0804">Transcription</keyword>
<dbReference type="PROSITE" id="PS50045">
    <property type="entry name" value="SIGMA54_INTERACT_4"/>
    <property type="match status" value="1"/>
</dbReference>
<dbReference type="KEGG" id="hor:Hore_02950"/>
<dbReference type="SUPFAM" id="SSF53920">
    <property type="entry name" value="Fe-only hydrogenase"/>
    <property type="match status" value="1"/>
</dbReference>
<feature type="domain" description="4Fe-4S" evidence="15">
    <location>
        <begin position="365"/>
        <end position="427"/>
    </location>
</feature>
<dbReference type="CDD" id="cd00130">
    <property type="entry name" value="PAS"/>
    <property type="match status" value="1"/>
</dbReference>
<feature type="coiled-coil region" evidence="11">
    <location>
        <begin position="534"/>
        <end position="561"/>
    </location>
</feature>
<dbReference type="InterPro" id="IPR025662">
    <property type="entry name" value="Sigma_54_int_dom_ATP-bd_1"/>
</dbReference>
<dbReference type="Gene3D" id="3.30.450.20">
    <property type="entry name" value="PAS domain"/>
    <property type="match status" value="1"/>
</dbReference>
<name>B8D1H9_HALOH</name>
<evidence type="ECO:0000313" key="17">
    <source>
        <dbReference type="Proteomes" id="UP000000719"/>
    </source>
</evidence>
<dbReference type="InterPro" id="IPR030828">
    <property type="entry name" value="HTH_TyrR"/>
</dbReference>
<dbReference type="eggNOG" id="COG3829">
    <property type="taxonomic scope" value="Bacteria"/>
</dbReference>
<keyword evidence="3" id="KW-0547">Nucleotide-binding</keyword>
<dbReference type="GO" id="GO:0005524">
    <property type="term" value="F:ATP binding"/>
    <property type="evidence" value="ECO:0007669"/>
    <property type="project" value="UniProtKB-KW"/>
</dbReference>
<evidence type="ECO:0000256" key="7">
    <source>
        <dbReference type="ARBA" id="ARBA00023014"/>
    </source>
</evidence>
<evidence type="ECO:0000256" key="9">
    <source>
        <dbReference type="ARBA" id="ARBA00023163"/>
    </source>
</evidence>
<feature type="domain" description="4Fe-4S ferredoxin-type" evidence="14">
    <location>
        <begin position="3"/>
        <end position="31"/>
    </location>
</feature>
<evidence type="ECO:0000256" key="8">
    <source>
        <dbReference type="ARBA" id="ARBA00023015"/>
    </source>
</evidence>
<evidence type="ECO:0000313" key="16">
    <source>
        <dbReference type="EMBL" id="ACL69056.1"/>
    </source>
</evidence>
<dbReference type="GO" id="GO:0046872">
    <property type="term" value="F:metal ion binding"/>
    <property type="evidence" value="ECO:0007669"/>
    <property type="project" value="UniProtKB-KW"/>
</dbReference>
<dbReference type="InterPro" id="IPR000014">
    <property type="entry name" value="PAS"/>
</dbReference>
<dbReference type="GO" id="GO:0051539">
    <property type="term" value="F:4 iron, 4 sulfur cluster binding"/>
    <property type="evidence" value="ECO:0007669"/>
    <property type="project" value="UniProtKB-KW"/>
</dbReference>